<dbReference type="InterPro" id="IPR001806">
    <property type="entry name" value="Small_GTPase"/>
</dbReference>
<evidence type="ECO:0000256" key="3">
    <source>
        <dbReference type="SAM" id="MobiDB-lite"/>
    </source>
</evidence>
<keyword evidence="2" id="KW-0547">Nucleotide-binding</keyword>
<proteinExistence type="inferred from homology"/>
<feature type="compositionally biased region" description="Basic residues" evidence="3">
    <location>
        <begin position="205"/>
        <end position="215"/>
    </location>
</feature>
<name>A0A914B0L5_PATMI</name>
<dbReference type="PROSITE" id="PS51421">
    <property type="entry name" value="RAS"/>
    <property type="match status" value="1"/>
</dbReference>
<evidence type="ECO:0000256" key="1">
    <source>
        <dbReference type="ARBA" id="ARBA00006270"/>
    </source>
</evidence>
<dbReference type="NCBIfam" id="TIGR00231">
    <property type="entry name" value="small_GTP"/>
    <property type="match status" value="1"/>
</dbReference>
<dbReference type="SMART" id="SM00175">
    <property type="entry name" value="RAB"/>
    <property type="match status" value="1"/>
</dbReference>
<dbReference type="SMART" id="SM00173">
    <property type="entry name" value="RAS"/>
    <property type="match status" value="1"/>
</dbReference>
<dbReference type="CDD" id="cd00154">
    <property type="entry name" value="Rab"/>
    <property type="match status" value="1"/>
</dbReference>
<reference evidence="4" key="1">
    <citation type="submission" date="2022-11" db="UniProtKB">
        <authorList>
            <consortium name="EnsemblMetazoa"/>
        </authorList>
    </citation>
    <scope>IDENTIFICATION</scope>
</reference>
<feature type="region of interest" description="Disordered" evidence="3">
    <location>
        <begin position="173"/>
        <end position="215"/>
    </location>
</feature>
<dbReference type="RefSeq" id="XP_038069935.1">
    <property type="nucleotide sequence ID" value="XM_038214007.1"/>
</dbReference>
<dbReference type="SUPFAM" id="SSF52540">
    <property type="entry name" value="P-loop containing nucleoside triphosphate hydrolases"/>
    <property type="match status" value="1"/>
</dbReference>
<evidence type="ECO:0000256" key="2">
    <source>
        <dbReference type="ARBA" id="ARBA00022741"/>
    </source>
</evidence>
<sequence length="215" mass="24272">MSVKRGYKICLVGDMNVGKSSIVHRFVRNSFSEEKTSTLAAAFFEKELSVNGETVKMCIWDTAGSEKYRSLTPLYFRGADGIVLVYDITDEKSFLNLRTEWIPSIRMRTDTNMALVVVGNKLDLEKTGRVVPSDEARGYADLLNAIFFETSAKTGENVERIFTQLALKIRETKPTSNEENEFERSVIQIPPSSLNSDKDIPDPSKRRRAHSKCTC</sequence>
<dbReference type="PANTHER" id="PTHR47978">
    <property type="match status" value="1"/>
</dbReference>
<dbReference type="GeneID" id="119739178"/>
<dbReference type="Proteomes" id="UP000887568">
    <property type="component" value="Unplaced"/>
</dbReference>
<dbReference type="InterPro" id="IPR027417">
    <property type="entry name" value="P-loop_NTPase"/>
</dbReference>
<dbReference type="InterPro" id="IPR005225">
    <property type="entry name" value="Small_GTP-bd"/>
</dbReference>
<dbReference type="PROSITE" id="PS51420">
    <property type="entry name" value="RHO"/>
    <property type="match status" value="1"/>
</dbReference>
<dbReference type="OrthoDB" id="63533at2759"/>
<comment type="similarity">
    <text evidence="1">Belongs to the small GTPase superfamily. Rab family.</text>
</comment>
<dbReference type="PRINTS" id="PR00449">
    <property type="entry name" value="RASTRNSFRMNG"/>
</dbReference>
<accession>A0A914B0L5</accession>
<dbReference type="GO" id="GO:0003924">
    <property type="term" value="F:GTPase activity"/>
    <property type="evidence" value="ECO:0007669"/>
    <property type="project" value="InterPro"/>
</dbReference>
<dbReference type="GO" id="GO:0005525">
    <property type="term" value="F:GTP binding"/>
    <property type="evidence" value="ECO:0007669"/>
    <property type="project" value="InterPro"/>
</dbReference>
<dbReference type="SMART" id="SM00176">
    <property type="entry name" value="RAN"/>
    <property type="match status" value="1"/>
</dbReference>
<dbReference type="OMA" id="WYERICK"/>
<dbReference type="EnsemblMetazoa" id="XM_038214007.1">
    <property type="protein sequence ID" value="XP_038069935.1"/>
    <property type="gene ID" value="LOC119739178"/>
</dbReference>
<dbReference type="FunFam" id="3.40.50.300:FF:000808">
    <property type="entry name" value="Small GTP-binding protein, putative"/>
    <property type="match status" value="1"/>
</dbReference>
<dbReference type="AlphaFoldDB" id="A0A914B0L5"/>
<organism evidence="4 5">
    <name type="scientific">Patiria miniata</name>
    <name type="common">Bat star</name>
    <name type="synonym">Asterina miniata</name>
    <dbReference type="NCBI Taxonomy" id="46514"/>
    <lineage>
        <taxon>Eukaryota</taxon>
        <taxon>Metazoa</taxon>
        <taxon>Echinodermata</taxon>
        <taxon>Eleutherozoa</taxon>
        <taxon>Asterozoa</taxon>
        <taxon>Asteroidea</taxon>
        <taxon>Valvatacea</taxon>
        <taxon>Valvatida</taxon>
        <taxon>Asterinidae</taxon>
        <taxon>Patiria</taxon>
    </lineage>
</organism>
<evidence type="ECO:0000313" key="4">
    <source>
        <dbReference type="EnsemblMetazoa" id="XP_038069935.1"/>
    </source>
</evidence>
<dbReference type="PROSITE" id="PS51419">
    <property type="entry name" value="RAB"/>
    <property type="match status" value="1"/>
</dbReference>
<dbReference type="SMART" id="SM00174">
    <property type="entry name" value="RHO"/>
    <property type="match status" value="1"/>
</dbReference>
<evidence type="ECO:0000313" key="5">
    <source>
        <dbReference type="Proteomes" id="UP000887568"/>
    </source>
</evidence>
<protein>
    <submittedName>
        <fullName evidence="4">Uncharacterized protein</fullName>
    </submittedName>
</protein>
<keyword evidence="5" id="KW-1185">Reference proteome</keyword>
<dbReference type="Pfam" id="PF00071">
    <property type="entry name" value="Ras"/>
    <property type="match status" value="1"/>
</dbReference>
<dbReference type="Gene3D" id="3.40.50.300">
    <property type="entry name" value="P-loop containing nucleotide triphosphate hydrolases"/>
    <property type="match status" value="1"/>
</dbReference>